<reference evidence="1 2" key="1">
    <citation type="submission" date="2014-04" db="EMBL/GenBank/DDBJ databases">
        <title>Characterization and application of a salt tolerant electro-active bacterium.</title>
        <authorList>
            <person name="Yang L."/>
            <person name="Wei S."/>
            <person name="Tay Q.X.M."/>
        </authorList>
    </citation>
    <scope>NUCLEOTIDE SEQUENCE [LARGE SCALE GENOMIC DNA]</scope>
    <source>
        <strain evidence="1 2">LY1</strain>
    </source>
</reference>
<gene>
    <name evidence="1" type="ORF">EL17_06070</name>
</gene>
<evidence type="ECO:0000313" key="1">
    <source>
        <dbReference type="EMBL" id="KEO75225.1"/>
    </source>
</evidence>
<keyword evidence="2" id="KW-1185">Reference proteome</keyword>
<proteinExistence type="predicted"/>
<name>A0A074L439_9BACT</name>
<protein>
    <submittedName>
        <fullName evidence="1">Uncharacterized protein</fullName>
    </submittedName>
</protein>
<accession>A0A074L439</accession>
<dbReference type="RefSeq" id="WP_035071941.1">
    <property type="nucleotide sequence ID" value="NZ_JMIH01000014.1"/>
</dbReference>
<dbReference type="AlphaFoldDB" id="A0A074L439"/>
<dbReference type="EMBL" id="JMIH01000014">
    <property type="protein sequence ID" value="KEO75225.1"/>
    <property type="molecule type" value="Genomic_DNA"/>
</dbReference>
<dbReference type="Proteomes" id="UP000027821">
    <property type="component" value="Unassembled WGS sequence"/>
</dbReference>
<organism evidence="1 2">
    <name type="scientific">Anditalea andensis</name>
    <dbReference type="NCBI Taxonomy" id="1048983"/>
    <lineage>
        <taxon>Bacteria</taxon>
        <taxon>Pseudomonadati</taxon>
        <taxon>Bacteroidota</taxon>
        <taxon>Cytophagia</taxon>
        <taxon>Cytophagales</taxon>
        <taxon>Cytophagaceae</taxon>
        <taxon>Anditalea</taxon>
    </lineage>
</organism>
<comment type="caution">
    <text evidence="1">The sequence shown here is derived from an EMBL/GenBank/DDBJ whole genome shotgun (WGS) entry which is preliminary data.</text>
</comment>
<dbReference type="STRING" id="1048983.EL17_06070"/>
<evidence type="ECO:0000313" key="2">
    <source>
        <dbReference type="Proteomes" id="UP000027821"/>
    </source>
</evidence>
<sequence length="73" mass="8474">MGVFLYRKCIGVVGKTLLGFYQWDLVHNPGNVQTLQFYTDLAWRGLIENNVMVPYEVFMNNFLNVSEQKGLRS</sequence>
<dbReference type="OrthoDB" id="839740at2"/>